<organism evidence="2 3">
    <name type="scientific">Natronocella acetinitrilica</name>
    <dbReference type="NCBI Taxonomy" id="414046"/>
    <lineage>
        <taxon>Bacteria</taxon>
        <taxon>Pseudomonadati</taxon>
        <taxon>Pseudomonadota</taxon>
        <taxon>Gammaproteobacteria</taxon>
        <taxon>Chromatiales</taxon>
        <taxon>Ectothiorhodospiraceae</taxon>
        <taxon>Natronocella</taxon>
    </lineage>
</organism>
<keyword evidence="3" id="KW-1185">Reference proteome</keyword>
<dbReference type="RefSeq" id="WP_253483518.1">
    <property type="nucleotide sequence ID" value="NZ_JALJXV010000010.1"/>
</dbReference>
<name>A0AAE3KDC9_9GAMM</name>
<sequence length="108" mass="12112">MTSKLCTAGLLPCLALLLAGCAGDRFEYTPVGEMQEGPGMFTGESGEAIFSLRREPGAGTAGDSDPPGDYSEFLEYQAFRDWKDNNANSDEHREFQLWREWREQRTAR</sequence>
<evidence type="ECO:0000313" key="3">
    <source>
        <dbReference type="Proteomes" id="UP001205843"/>
    </source>
</evidence>
<comment type="caution">
    <text evidence="2">The sequence shown here is derived from an EMBL/GenBank/DDBJ whole genome shotgun (WGS) entry which is preliminary data.</text>
</comment>
<proteinExistence type="predicted"/>
<gene>
    <name evidence="2" type="ORF">J2T57_003857</name>
</gene>
<dbReference type="AlphaFoldDB" id="A0AAE3KDC9"/>
<reference evidence="2" key="1">
    <citation type="submission" date="2022-03" db="EMBL/GenBank/DDBJ databases">
        <title>Genomic Encyclopedia of Type Strains, Phase III (KMG-III): the genomes of soil and plant-associated and newly described type strains.</title>
        <authorList>
            <person name="Whitman W."/>
        </authorList>
    </citation>
    <scope>NUCLEOTIDE SEQUENCE</scope>
    <source>
        <strain evidence="2">ANL 6-2</strain>
    </source>
</reference>
<dbReference type="PROSITE" id="PS51257">
    <property type="entry name" value="PROKAR_LIPOPROTEIN"/>
    <property type="match status" value="1"/>
</dbReference>
<protein>
    <submittedName>
        <fullName evidence="2">Uncharacterized protein</fullName>
    </submittedName>
</protein>
<keyword evidence="1" id="KW-0732">Signal</keyword>
<dbReference type="Proteomes" id="UP001205843">
    <property type="component" value="Unassembled WGS sequence"/>
</dbReference>
<feature type="signal peptide" evidence="1">
    <location>
        <begin position="1"/>
        <end position="22"/>
    </location>
</feature>
<feature type="chain" id="PRO_5042294265" evidence="1">
    <location>
        <begin position="23"/>
        <end position="108"/>
    </location>
</feature>
<accession>A0AAE3KDC9</accession>
<dbReference type="EMBL" id="JALJXV010000010">
    <property type="protein sequence ID" value="MCP1676686.1"/>
    <property type="molecule type" value="Genomic_DNA"/>
</dbReference>
<evidence type="ECO:0000256" key="1">
    <source>
        <dbReference type="SAM" id="SignalP"/>
    </source>
</evidence>
<evidence type="ECO:0000313" key="2">
    <source>
        <dbReference type="EMBL" id="MCP1676686.1"/>
    </source>
</evidence>